<dbReference type="InterPro" id="IPR025959">
    <property type="entry name" value="Winged_HTH_dom"/>
</dbReference>
<organism evidence="2 3">
    <name type="scientific">Amycolatopsis taiwanensis</name>
    <dbReference type="NCBI Taxonomy" id="342230"/>
    <lineage>
        <taxon>Bacteria</taxon>
        <taxon>Bacillati</taxon>
        <taxon>Actinomycetota</taxon>
        <taxon>Actinomycetes</taxon>
        <taxon>Pseudonocardiales</taxon>
        <taxon>Pseudonocardiaceae</taxon>
        <taxon>Amycolatopsis</taxon>
    </lineage>
</organism>
<comment type="caution">
    <text evidence="2">The sequence shown here is derived from an EMBL/GenBank/DDBJ whole genome shotgun (WGS) entry which is preliminary data.</text>
</comment>
<proteinExistence type="predicted"/>
<dbReference type="RefSeq" id="WP_285487342.1">
    <property type="nucleotide sequence ID" value="NZ_BSTI01000006.1"/>
</dbReference>
<dbReference type="AlphaFoldDB" id="A0A9W6R320"/>
<evidence type="ECO:0000313" key="3">
    <source>
        <dbReference type="Proteomes" id="UP001165136"/>
    </source>
</evidence>
<dbReference type="SUPFAM" id="SSF46689">
    <property type="entry name" value="Homeodomain-like"/>
    <property type="match status" value="1"/>
</dbReference>
<sequence>MLYLVRVRYPDGGGLTAEGRARREVVRLQAAEMLAQEVAVPEIARRLRVSQNAVYVWRRRWLAEGEAGLASKGPSGTGCRLSDEQVDRLAVMLEDGPAAHGYTEDQRWTLARVADLITKHFRVRYTLRGVSLLLHRMGFSPQIPAHRPVERDEEAIATWRREAWQQAKR</sequence>
<dbReference type="Pfam" id="PF13592">
    <property type="entry name" value="HTH_33"/>
    <property type="match status" value="1"/>
</dbReference>
<dbReference type="EMBL" id="BSTI01000006">
    <property type="protein sequence ID" value="GLY66595.1"/>
    <property type="molecule type" value="Genomic_DNA"/>
</dbReference>
<evidence type="ECO:0000313" key="2">
    <source>
        <dbReference type="EMBL" id="GLY66595.1"/>
    </source>
</evidence>
<keyword evidence="3" id="KW-1185">Reference proteome</keyword>
<reference evidence="2" key="1">
    <citation type="submission" date="2023-03" db="EMBL/GenBank/DDBJ databases">
        <title>Amycolatopsis taiwanensis NBRC 103393.</title>
        <authorList>
            <person name="Ichikawa N."/>
            <person name="Sato H."/>
            <person name="Tonouchi N."/>
        </authorList>
    </citation>
    <scope>NUCLEOTIDE SEQUENCE</scope>
    <source>
        <strain evidence="2">NBRC 103393</strain>
    </source>
</reference>
<gene>
    <name evidence="2" type="ORF">Atai01_32140</name>
</gene>
<dbReference type="InterPro" id="IPR009057">
    <property type="entry name" value="Homeodomain-like_sf"/>
</dbReference>
<feature type="domain" description="Winged helix-turn helix" evidence="1">
    <location>
        <begin position="104"/>
        <end position="162"/>
    </location>
</feature>
<dbReference type="Proteomes" id="UP001165136">
    <property type="component" value="Unassembled WGS sequence"/>
</dbReference>
<name>A0A9W6R320_9PSEU</name>
<accession>A0A9W6R320</accession>
<evidence type="ECO:0000259" key="1">
    <source>
        <dbReference type="Pfam" id="PF13592"/>
    </source>
</evidence>
<dbReference type="Pfam" id="PF13384">
    <property type="entry name" value="HTH_23"/>
    <property type="match status" value="1"/>
</dbReference>
<protein>
    <submittedName>
        <fullName evidence="2">Transposase</fullName>
    </submittedName>
</protein>